<dbReference type="Gene3D" id="1.10.220.150">
    <property type="entry name" value="Arf GTPase activating protein"/>
    <property type="match status" value="1"/>
</dbReference>
<dbReference type="PANTHER" id="PTHR46021:SF2">
    <property type="entry name" value="ARF-GAP WITH DUAL PH DOMAIN-CONTAINING PROTEIN 1"/>
    <property type="match status" value="1"/>
</dbReference>
<dbReference type="SUPFAM" id="SSF57863">
    <property type="entry name" value="ArfGap/RecO-like zinc finger"/>
    <property type="match status" value="1"/>
</dbReference>
<dbReference type="FunCoup" id="A9UZ03">
    <property type="interactions" value="382"/>
</dbReference>
<dbReference type="GeneID" id="5890864"/>
<organism evidence="4 5">
    <name type="scientific">Monosiga brevicollis</name>
    <name type="common">Choanoflagellate</name>
    <dbReference type="NCBI Taxonomy" id="81824"/>
    <lineage>
        <taxon>Eukaryota</taxon>
        <taxon>Choanoflagellata</taxon>
        <taxon>Craspedida</taxon>
        <taxon>Salpingoecidae</taxon>
        <taxon>Monosiga</taxon>
    </lineage>
</organism>
<dbReference type="InParanoid" id="A9UZ03"/>
<dbReference type="AlphaFoldDB" id="A9UZ03"/>
<evidence type="ECO:0000256" key="1">
    <source>
        <dbReference type="PROSITE-ProRule" id="PRU00288"/>
    </source>
</evidence>
<keyword evidence="1" id="KW-0862">Zinc</keyword>
<gene>
    <name evidence="4" type="ORF">MONBRDRAFT_37009</name>
</gene>
<evidence type="ECO:0000259" key="2">
    <source>
        <dbReference type="PROSITE" id="PS50003"/>
    </source>
</evidence>
<dbReference type="eggNOG" id="KOG0703">
    <property type="taxonomic scope" value="Eukaryota"/>
</dbReference>
<dbReference type="Pfam" id="PF00169">
    <property type="entry name" value="PH"/>
    <property type="match status" value="2"/>
</dbReference>
<dbReference type="RefSeq" id="XP_001745577.1">
    <property type="nucleotide sequence ID" value="XM_001745525.1"/>
</dbReference>
<feature type="domain" description="Arf-GAP" evidence="3">
    <location>
        <begin position="4"/>
        <end position="124"/>
    </location>
</feature>
<dbReference type="Gene3D" id="2.30.29.30">
    <property type="entry name" value="Pleckstrin-homology domain (PH domain)/Phosphotyrosine-binding domain (PTB)"/>
    <property type="match status" value="2"/>
</dbReference>
<keyword evidence="1" id="KW-0863">Zinc-finger</keyword>
<dbReference type="PRINTS" id="PR00405">
    <property type="entry name" value="REVINTRACTNG"/>
</dbReference>
<proteinExistence type="predicted"/>
<evidence type="ECO:0000313" key="4">
    <source>
        <dbReference type="EMBL" id="EDQ89548.1"/>
    </source>
</evidence>
<sequence>MTTRQTLHEYKHAPGNQTCADCGVADTSWASTTLGIFICVDCSGIHRSLGVQISKVKSLKLDQWASDEAKQMAVGNLQSNEKYEACVPRIVLRPSGSCPTHIRNSYIRAKYSELLFTDRREAAEARAQLLSGSLEGLLLKQGKSNGKWLPRHVVLADGTLKYHASEGDAEEKGSIPILQALCTVVVPGCDQEFVFNILYDNRMYYFKASSAMDYFRWITSIRAARARAMGWDGEREDHPMLDKVCPISEIAQGSYPLLWRSASHLANLRCLHTDQALQLLDSKRREGVLSKAGPNMRGMKARYFILHERTLAYFGRQQDAEAKGVIVLGPPSRGFKVCRDNSIVSSAVDGCCIRLTTPDRDYAIQAETEEEAKAWENAISTAINTLPVY</sequence>
<dbReference type="InterPro" id="IPR052589">
    <property type="entry name" value="Arf-GAP_dual-PH_domain"/>
</dbReference>
<dbReference type="GO" id="GO:0005886">
    <property type="term" value="C:plasma membrane"/>
    <property type="evidence" value="ECO:0000318"/>
    <property type="project" value="GO_Central"/>
</dbReference>
<dbReference type="GO" id="GO:0008270">
    <property type="term" value="F:zinc ion binding"/>
    <property type="evidence" value="ECO:0007669"/>
    <property type="project" value="UniProtKB-KW"/>
</dbReference>
<dbReference type="STRING" id="81824.A9UZ03"/>
<dbReference type="SMART" id="SM00105">
    <property type="entry name" value="ArfGap"/>
    <property type="match status" value="1"/>
</dbReference>
<feature type="domain" description="PH" evidence="2">
    <location>
        <begin position="131"/>
        <end position="226"/>
    </location>
</feature>
<name>A9UZ03_MONBE</name>
<dbReference type="PROSITE" id="PS50003">
    <property type="entry name" value="PH_DOMAIN"/>
    <property type="match status" value="2"/>
</dbReference>
<reference evidence="4 5" key="1">
    <citation type="journal article" date="2008" name="Nature">
        <title>The genome of the choanoflagellate Monosiga brevicollis and the origin of metazoans.</title>
        <authorList>
            <consortium name="JGI Sequencing"/>
            <person name="King N."/>
            <person name="Westbrook M.J."/>
            <person name="Young S.L."/>
            <person name="Kuo A."/>
            <person name="Abedin M."/>
            <person name="Chapman J."/>
            <person name="Fairclough S."/>
            <person name="Hellsten U."/>
            <person name="Isogai Y."/>
            <person name="Letunic I."/>
            <person name="Marr M."/>
            <person name="Pincus D."/>
            <person name="Putnam N."/>
            <person name="Rokas A."/>
            <person name="Wright K.J."/>
            <person name="Zuzow R."/>
            <person name="Dirks W."/>
            <person name="Good M."/>
            <person name="Goodstein D."/>
            <person name="Lemons D."/>
            <person name="Li W."/>
            <person name="Lyons J.B."/>
            <person name="Morris A."/>
            <person name="Nichols S."/>
            <person name="Richter D.J."/>
            <person name="Salamov A."/>
            <person name="Bork P."/>
            <person name="Lim W.A."/>
            <person name="Manning G."/>
            <person name="Miller W.T."/>
            <person name="McGinnis W."/>
            <person name="Shapiro H."/>
            <person name="Tjian R."/>
            <person name="Grigoriev I.V."/>
            <person name="Rokhsar D."/>
        </authorList>
    </citation>
    <scope>NUCLEOTIDE SEQUENCE [LARGE SCALE GENOMIC DNA]</scope>
    <source>
        <strain evidence="5">MX1 / ATCC 50154</strain>
    </source>
</reference>
<dbReference type="SUPFAM" id="SSF50729">
    <property type="entry name" value="PH domain-like"/>
    <property type="match status" value="2"/>
</dbReference>
<dbReference type="Pfam" id="PF01412">
    <property type="entry name" value="ArfGap"/>
    <property type="match status" value="1"/>
</dbReference>
<dbReference type="PANTHER" id="PTHR46021">
    <property type="entry name" value="ARF-GAP WITH DUAL PH DOMAIN-CONTAINING PROTEIN 1-LIKE PROTEIN"/>
    <property type="match status" value="1"/>
</dbReference>
<dbReference type="InterPro" id="IPR037278">
    <property type="entry name" value="ARFGAP/RecO"/>
</dbReference>
<dbReference type="InterPro" id="IPR011993">
    <property type="entry name" value="PH-like_dom_sf"/>
</dbReference>
<dbReference type="KEGG" id="mbr:MONBRDRAFT_37009"/>
<dbReference type="GO" id="GO:0005096">
    <property type="term" value="F:GTPase activator activity"/>
    <property type="evidence" value="ECO:0000318"/>
    <property type="project" value="GO_Central"/>
</dbReference>
<dbReference type="CDD" id="cd08204">
    <property type="entry name" value="ArfGap"/>
    <property type="match status" value="1"/>
</dbReference>
<dbReference type="GO" id="GO:0005737">
    <property type="term" value="C:cytoplasm"/>
    <property type="evidence" value="ECO:0000318"/>
    <property type="project" value="GO_Central"/>
</dbReference>
<dbReference type="EMBL" id="CH991550">
    <property type="protein sequence ID" value="EDQ89548.1"/>
    <property type="molecule type" value="Genomic_DNA"/>
</dbReference>
<keyword evidence="1" id="KW-0479">Metal-binding</keyword>
<keyword evidence="5" id="KW-1185">Reference proteome</keyword>
<evidence type="ECO:0000259" key="3">
    <source>
        <dbReference type="PROSITE" id="PS50115"/>
    </source>
</evidence>
<dbReference type="Proteomes" id="UP000001357">
    <property type="component" value="Unassembled WGS sequence"/>
</dbReference>
<dbReference type="SMART" id="SM00233">
    <property type="entry name" value="PH"/>
    <property type="match status" value="2"/>
</dbReference>
<dbReference type="InterPro" id="IPR001849">
    <property type="entry name" value="PH_domain"/>
</dbReference>
<feature type="domain" description="PH" evidence="2">
    <location>
        <begin position="282"/>
        <end position="384"/>
    </location>
</feature>
<accession>A9UZ03</accession>
<dbReference type="InterPro" id="IPR001164">
    <property type="entry name" value="ArfGAP_dom"/>
</dbReference>
<dbReference type="PROSITE" id="PS50115">
    <property type="entry name" value="ARFGAP"/>
    <property type="match status" value="1"/>
</dbReference>
<dbReference type="InterPro" id="IPR038508">
    <property type="entry name" value="ArfGAP_dom_sf"/>
</dbReference>
<dbReference type="GO" id="GO:0005547">
    <property type="term" value="F:phosphatidylinositol-3,4,5-trisphosphate binding"/>
    <property type="evidence" value="ECO:0000318"/>
    <property type="project" value="GO_Central"/>
</dbReference>
<evidence type="ECO:0000313" key="5">
    <source>
        <dbReference type="Proteomes" id="UP000001357"/>
    </source>
</evidence>
<protein>
    <submittedName>
        <fullName evidence="4">Uncharacterized protein</fullName>
    </submittedName>
</protein>